<accession>M6HKC4</accession>
<comment type="caution">
    <text evidence="1">The sequence shown here is derived from an EMBL/GenBank/DDBJ whole genome shotgun (WGS) entry which is preliminary data.</text>
</comment>
<proteinExistence type="predicted"/>
<dbReference type="Proteomes" id="UP000012089">
    <property type="component" value="Unassembled WGS sequence"/>
</dbReference>
<evidence type="ECO:0000313" key="1">
    <source>
        <dbReference type="EMBL" id="EMM97798.1"/>
    </source>
</evidence>
<dbReference type="EMBL" id="AFMF02000010">
    <property type="protein sequence ID" value="EMM97798.1"/>
    <property type="molecule type" value="Genomic_DNA"/>
</dbReference>
<name>M6HKC4_LEPIR</name>
<evidence type="ECO:0000313" key="2">
    <source>
        <dbReference type="Proteomes" id="UP000012089"/>
    </source>
</evidence>
<organism evidence="1 2">
    <name type="scientific">Leptospira interrogans serovar Zanoni str. LT2156</name>
    <dbReference type="NCBI Taxonomy" id="1001601"/>
    <lineage>
        <taxon>Bacteria</taxon>
        <taxon>Pseudomonadati</taxon>
        <taxon>Spirochaetota</taxon>
        <taxon>Spirochaetia</taxon>
        <taxon>Leptospirales</taxon>
        <taxon>Leptospiraceae</taxon>
        <taxon>Leptospira</taxon>
    </lineage>
</organism>
<gene>
    <name evidence="1" type="ORF">LEP1GSC158_3570</name>
</gene>
<reference evidence="1 2" key="1">
    <citation type="submission" date="2013-01" db="EMBL/GenBank/DDBJ databases">
        <authorList>
            <person name="Harkins D.M."/>
            <person name="Durkin A.S."/>
            <person name="Brinkac L.M."/>
            <person name="Haft D.H."/>
            <person name="Selengut J.D."/>
            <person name="Sanka R."/>
            <person name="DePew J."/>
            <person name="Purushe J."/>
            <person name="Tulsiani S.M."/>
            <person name="Graham G.C."/>
            <person name="Burns M.-A."/>
            <person name="Dohnt M.F."/>
            <person name="Smythe L.D."/>
            <person name="McKay D.B."/>
            <person name="Craig S.B."/>
            <person name="Vinetz J.M."/>
            <person name="Sutton G.G."/>
            <person name="Nierman W.C."/>
            <person name="Fouts D.E."/>
        </authorList>
    </citation>
    <scope>NUCLEOTIDE SEQUENCE [LARGE SCALE GENOMIC DNA]</scope>
    <source>
        <strain evidence="1 2">LT2156</strain>
    </source>
</reference>
<sequence>MHLGSIVAALVASCKANENAKKASLPIYIKKGNAIYERSSDGLERFIKELPLPLHPASPEKF</sequence>
<dbReference type="AlphaFoldDB" id="M6HKC4"/>
<protein>
    <submittedName>
        <fullName evidence="1">Uncharacterized protein</fullName>
    </submittedName>
</protein>